<sequence>MHNQLSSLTLSCFQGIAIDLQFLLNNDLALEKSFLLNTSPEFEFAAYTVVALAGGEGTYIYNGDEIVINAPTVTQSGKQSIDTVTISFAGTHKGTTKHSGSATTRKPIASDADLQKLVDTMWNEDKDKPTAAEVQMDWGTHISGKTGTKNKPLFSKVDETLFKKKQYADLITTYDKNLLTPDVCKAEPAMSGFRKQYFQTVFNTFTATPMFASAFNYLKEKNIHGTNTLDNFKSSVLWPLWFGVYTRCKGPLGSSGWEHVFSGEIKGNGVDGQHDWVRYYLQQKADKIVYDGYYEHADNLIGTFQYTWLGATKPKGGFITGTSPAFDFSILTVCALAHGNGAHCQFNLNGHRITVTSYTQACGDQSGTCLATAYPSL</sequence>
<evidence type="ECO:0000256" key="8">
    <source>
        <dbReference type="ARBA" id="ARBA00022884"/>
    </source>
</evidence>
<dbReference type="GO" id="GO:0003723">
    <property type="term" value="F:RNA binding"/>
    <property type="evidence" value="ECO:0007669"/>
    <property type="project" value="UniProtKB-UniRule"/>
</dbReference>
<dbReference type="InterPro" id="IPR039787">
    <property type="entry name" value="ENDOU"/>
</dbReference>
<evidence type="ECO:0000256" key="1">
    <source>
        <dbReference type="ARBA" id="ARBA00001936"/>
    </source>
</evidence>
<dbReference type="PROSITE" id="PS51959">
    <property type="entry name" value="ENDOU"/>
    <property type="match status" value="1"/>
</dbReference>
<comment type="caution">
    <text evidence="13">The sequence shown here is derived from an EMBL/GenBank/DDBJ whole genome shotgun (WGS) entry which is preliminary data.</text>
</comment>
<organism evidence="13 14">
    <name type="scientific">Caenorhabditis bovis</name>
    <dbReference type="NCBI Taxonomy" id="2654633"/>
    <lineage>
        <taxon>Eukaryota</taxon>
        <taxon>Metazoa</taxon>
        <taxon>Ecdysozoa</taxon>
        <taxon>Nematoda</taxon>
        <taxon>Chromadorea</taxon>
        <taxon>Rhabditida</taxon>
        <taxon>Rhabditina</taxon>
        <taxon>Rhabditomorpha</taxon>
        <taxon>Rhabditoidea</taxon>
        <taxon>Rhabditidae</taxon>
        <taxon>Peloderinae</taxon>
        <taxon>Caenorhabditis</taxon>
    </lineage>
</organism>
<evidence type="ECO:0000256" key="5">
    <source>
        <dbReference type="ARBA" id="ARBA00022723"/>
    </source>
</evidence>
<dbReference type="InterPro" id="IPR037227">
    <property type="entry name" value="EndoU-like"/>
</dbReference>
<dbReference type="Pfam" id="PF09412">
    <property type="entry name" value="XendoU"/>
    <property type="match status" value="1"/>
</dbReference>
<evidence type="ECO:0000259" key="12">
    <source>
        <dbReference type="PROSITE" id="PS51959"/>
    </source>
</evidence>
<keyword evidence="10" id="KW-0456">Lyase</keyword>
<dbReference type="Proteomes" id="UP000494206">
    <property type="component" value="Unassembled WGS sequence"/>
</dbReference>
<evidence type="ECO:0000313" key="13">
    <source>
        <dbReference type="EMBL" id="CAB3399590.1"/>
    </source>
</evidence>
<dbReference type="OrthoDB" id="430326at2759"/>
<dbReference type="PANTHER" id="PTHR12439">
    <property type="entry name" value="PLACENTAL PROTEIN 11-RELATED"/>
    <property type="match status" value="1"/>
</dbReference>
<comment type="cofactor">
    <cofactor evidence="1 11">
        <name>Mn(2+)</name>
        <dbReference type="ChEBI" id="CHEBI:29035"/>
    </cofactor>
</comment>
<comment type="subunit">
    <text evidence="3 11">Monomer.</text>
</comment>
<dbReference type="GO" id="GO:0016787">
    <property type="term" value="F:hydrolase activity"/>
    <property type="evidence" value="ECO:0007669"/>
    <property type="project" value="UniProtKB-KW"/>
</dbReference>
<dbReference type="CDD" id="cd21159">
    <property type="entry name" value="XendoU"/>
    <property type="match status" value="1"/>
</dbReference>
<keyword evidence="14" id="KW-1185">Reference proteome</keyword>
<evidence type="ECO:0000256" key="2">
    <source>
        <dbReference type="ARBA" id="ARBA00010168"/>
    </source>
</evidence>
<feature type="domain" description="EndoU" evidence="12">
    <location>
        <begin position="110"/>
        <end position="377"/>
    </location>
</feature>
<evidence type="ECO:0000256" key="11">
    <source>
        <dbReference type="RuleBase" id="RU367085"/>
    </source>
</evidence>
<reference evidence="13 14" key="1">
    <citation type="submission" date="2020-04" db="EMBL/GenBank/DDBJ databases">
        <authorList>
            <person name="Laetsch R D."/>
            <person name="Stevens L."/>
            <person name="Kumar S."/>
            <person name="Blaxter L. M."/>
        </authorList>
    </citation>
    <scope>NUCLEOTIDE SEQUENCE [LARGE SCALE GENOMIC DNA]</scope>
</reference>
<dbReference type="GO" id="GO:0046872">
    <property type="term" value="F:metal ion binding"/>
    <property type="evidence" value="ECO:0007669"/>
    <property type="project" value="UniProtKB-UniRule"/>
</dbReference>
<proteinExistence type="inferred from homology"/>
<dbReference type="EMBL" id="CADEPM010000002">
    <property type="protein sequence ID" value="CAB3399590.1"/>
    <property type="molecule type" value="Genomic_DNA"/>
</dbReference>
<evidence type="ECO:0000256" key="7">
    <source>
        <dbReference type="ARBA" id="ARBA00022801"/>
    </source>
</evidence>
<keyword evidence="5 11" id="KW-0479">Metal-binding</keyword>
<dbReference type="PANTHER" id="PTHR12439:SF42">
    <property type="entry name" value="ENDORIBONUCLEASE-RELATED"/>
    <property type="match status" value="1"/>
</dbReference>
<keyword evidence="8 11" id="KW-0694">RNA-binding</keyword>
<evidence type="ECO:0000256" key="6">
    <source>
        <dbReference type="ARBA" id="ARBA00022759"/>
    </source>
</evidence>
<dbReference type="AlphaFoldDB" id="A0A8S1EFW7"/>
<evidence type="ECO:0000256" key="4">
    <source>
        <dbReference type="ARBA" id="ARBA00022722"/>
    </source>
</evidence>
<evidence type="ECO:0000256" key="3">
    <source>
        <dbReference type="ARBA" id="ARBA00011245"/>
    </source>
</evidence>
<gene>
    <name evidence="13" type="ORF">CBOVIS_LOCUS2688</name>
</gene>
<dbReference type="InterPro" id="IPR018998">
    <property type="entry name" value="EndoU_C"/>
</dbReference>
<dbReference type="GO" id="GO:0016829">
    <property type="term" value="F:lyase activity"/>
    <property type="evidence" value="ECO:0007669"/>
    <property type="project" value="UniProtKB-KW"/>
</dbReference>
<dbReference type="GO" id="GO:0004521">
    <property type="term" value="F:RNA endonuclease activity"/>
    <property type="evidence" value="ECO:0007669"/>
    <property type="project" value="UniProtKB-UniRule"/>
</dbReference>
<evidence type="ECO:0000256" key="9">
    <source>
        <dbReference type="ARBA" id="ARBA00023211"/>
    </source>
</evidence>
<comment type="similarity">
    <text evidence="2 11">Belongs to the ENDOU family.</text>
</comment>
<protein>
    <recommendedName>
        <fullName evidence="12">EndoU domain-containing protein</fullName>
    </recommendedName>
</protein>
<keyword evidence="4 11" id="KW-0540">Nuclease</keyword>
<keyword evidence="6 11" id="KW-0255">Endonuclease</keyword>
<accession>A0A8S1EFW7</accession>
<keyword evidence="7 11" id="KW-0378">Hydrolase</keyword>
<dbReference type="SUPFAM" id="SSF142877">
    <property type="entry name" value="EndoU-like"/>
    <property type="match status" value="2"/>
</dbReference>
<evidence type="ECO:0000313" key="14">
    <source>
        <dbReference type="Proteomes" id="UP000494206"/>
    </source>
</evidence>
<evidence type="ECO:0000256" key="10">
    <source>
        <dbReference type="ARBA" id="ARBA00023239"/>
    </source>
</evidence>
<keyword evidence="9 11" id="KW-0464">Manganese</keyword>
<name>A0A8S1EFW7_9PELO</name>